<evidence type="ECO:0000313" key="11">
    <source>
        <dbReference type="Proteomes" id="UP000005297"/>
    </source>
</evidence>
<accession>Q0EYT4</accession>
<dbReference type="EMBL" id="AATS01000008">
    <property type="protein sequence ID" value="EAU54473.1"/>
    <property type="molecule type" value="Genomic_DNA"/>
</dbReference>
<dbReference type="InterPro" id="IPR001986">
    <property type="entry name" value="Enolpyruvate_Tfrase_dom"/>
</dbReference>
<comment type="caution">
    <text evidence="8">Lacks conserved residue(s) required for the propagation of feature annotation.</text>
</comment>
<feature type="binding site" evidence="8">
    <location>
        <position position="26"/>
    </location>
    <ligand>
        <name>3-phosphoshikimate</name>
        <dbReference type="ChEBI" id="CHEBI:145989"/>
    </ligand>
</feature>
<dbReference type="OrthoDB" id="9809920at2"/>
<dbReference type="Proteomes" id="UP000005297">
    <property type="component" value="Unassembled WGS sequence"/>
</dbReference>
<evidence type="ECO:0000256" key="2">
    <source>
        <dbReference type="ARBA" id="ARBA00009948"/>
    </source>
</evidence>
<gene>
    <name evidence="8" type="primary">aroA</name>
    <name evidence="10" type="ORF">SPV1_08646</name>
</gene>
<protein>
    <recommendedName>
        <fullName evidence="8">3-phosphoshikimate 1-carboxyvinyltransferase</fullName>
        <ecNumber evidence="8">2.5.1.19</ecNumber>
    </recommendedName>
    <alternativeName>
        <fullName evidence="8">5-enolpyruvylshikimate-3-phosphate synthase</fullName>
        <shortName evidence="8">EPSP synthase</shortName>
        <shortName evidence="8">EPSPS</shortName>
    </alternativeName>
</protein>
<comment type="subcellular location">
    <subcellularLocation>
        <location evidence="8">Cytoplasm</location>
    </subcellularLocation>
</comment>
<feature type="binding site" evidence="8">
    <location>
        <position position="399"/>
    </location>
    <ligand>
        <name>phosphoenolpyruvate</name>
        <dbReference type="ChEBI" id="CHEBI:58702"/>
    </ligand>
</feature>
<reference evidence="10 11" key="1">
    <citation type="submission" date="2006-09" db="EMBL/GenBank/DDBJ databases">
        <authorList>
            <person name="Emerson D."/>
            <person name="Ferriera S."/>
            <person name="Johnson J."/>
            <person name="Kravitz S."/>
            <person name="Halpern A."/>
            <person name="Remington K."/>
            <person name="Beeson K."/>
            <person name="Tran B."/>
            <person name="Rogers Y.-H."/>
            <person name="Friedman R."/>
            <person name="Venter J.C."/>
        </authorList>
    </citation>
    <scope>NUCLEOTIDE SEQUENCE [LARGE SCALE GENOMIC DNA]</scope>
    <source>
        <strain evidence="10 11">PV-1</strain>
    </source>
</reference>
<feature type="binding site" evidence="8">
    <location>
        <position position="176"/>
    </location>
    <ligand>
        <name>phosphoenolpyruvate</name>
        <dbReference type="ChEBI" id="CHEBI:58702"/>
    </ligand>
</feature>
<comment type="similarity">
    <text evidence="2 8">Belongs to the EPSP synthase family.</text>
</comment>
<feature type="binding site" evidence="8">
    <location>
        <position position="176"/>
    </location>
    <ligand>
        <name>3-phosphoshikimate</name>
        <dbReference type="ChEBI" id="CHEBI:145989"/>
    </ligand>
</feature>
<dbReference type="InParanoid" id="Q0EYT4"/>
<dbReference type="GO" id="GO:0009073">
    <property type="term" value="P:aromatic amino acid family biosynthetic process"/>
    <property type="evidence" value="ECO:0007669"/>
    <property type="project" value="UniProtKB-KW"/>
</dbReference>
<comment type="subunit">
    <text evidence="8">Monomer.</text>
</comment>
<dbReference type="AlphaFoldDB" id="Q0EYT4"/>
<proteinExistence type="inferred from homology"/>
<feature type="binding site" evidence="8">
    <location>
        <position position="352"/>
    </location>
    <ligand>
        <name>3-phosphoshikimate</name>
        <dbReference type="ChEBI" id="CHEBI:145989"/>
    </ligand>
</feature>
<evidence type="ECO:0000256" key="5">
    <source>
        <dbReference type="ARBA" id="ARBA00022679"/>
    </source>
</evidence>
<dbReference type="Gene3D" id="3.65.10.10">
    <property type="entry name" value="Enolpyruvate transferase domain"/>
    <property type="match status" value="2"/>
</dbReference>
<name>Q0EYT4_9PROT</name>
<dbReference type="HAMAP" id="MF_00210">
    <property type="entry name" value="EPSP_synth"/>
    <property type="match status" value="1"/>
</dbReference>
<comment type="catalytic activity">
    <reaction evidence="7">
        <text>3-phosphoshikimate + phosphoenolpyruvate = 5-O-(1-carboxyvinyl)-3-phosphoshikimate + phosphate</text>
        <dbReference type="Rhea" id="RHEA:21256"/>
        <dbReference type="ChEBI" id="CHEBI:43474"/>
        <dbReference type="ChEBI" id="CHEBI:57701"/>
        <dbReference type="ChEBI" id="CHEBI:58702"/>
        <dbReference type="ChEBI" id="CHEBI:145989"/>
        <dbReference type="EC" id="2.5.1.19"/>
    </reaction>
    <physiologicalReaction direction="left-to-right" evidence="7">
        <dbReference type="Rhea" id="RHEA:21257"/>
    </physiologicalReaction>
</comment>
<dbReference type="FunFam" id="3.65.10.10:FF:000005">
    <property type="entry name" value="3-phosphoshikimate 1-carboxyvinyltransferase"/>
    <property type="match status" value="1"/>
</dbReference>
<dbReference type="eggNOG" id="COG0128">
    <property type="taxonomic scope" value="Bacteria"/>
</dbReference>
<keyword evidence="11" id="KW-1185">Reference proteome</keyword>
<evidence type="ECO:0000259" key="9">
    <source>
        <dbReference type="Pfam" id="PF00275"/>
    </source>
</evidence>
<dbReference type="STRING" id="314344.AL013_03450"/>
<comment type="caution">
    <text evidence="10">The sequence shown here is derived from an EMBL/GenBank/DDBJ whole genome shotgun (WGS) entry which is preliminary data.</text>
</comment>
<dbReference type="RefSeq" id="WP_009849253.1">
    <property type="nucleotide sequence ID" value="NZ_DS022294.1"/>
</dbReference>
<evidence type="ECO:0000256" key="4">
    <source>
        <dbReference type="ARBA" id="ARBA00022605"/>
    </source>
</evidence>
<evidence type="ECO:0000256" key="1">
    <source>
        <dbReference type="ARBA" id="ARBA00004811"/>
    </source>
</evidence>
<dbReference type="PANTHER" id="PTHR21090:SF5">
    <property type="entry name" value="PENTAFUNCTIONAL AROM POLYPEPTIDE"/>
    <property type="match status" value="1"/>
</dbReference>
<evidence type="ECO:0000313" key="10">
    <source>
        <dbReference type="EMBL" id="EAU54473.1"/>
    </source>
</evidence>
<keyword evidence="6 8" id="KW-0057">Aromatic amino acid biosynthesis</keyword>
<feature type="binding site" evidence="8">
    <location>
        <position position="356"/>
    </location>
    <ligand>
        <name>phosphoenolpyruvate</name>
        <dbReference type="ChEBI" id="CHEBI:58702"/>
    </ligand>
</feature>
<dbReference type="GO" id="GO:0008652">
    <property type="term" value="P:amino acid biosynthetic process"/>
    <property type="evidence" value="ECO:0007669"/>
    <property type="project" value="UniProtKB-KW"/>
</dbReference>
<dbReference type="GO" id="GO:0005737">
    <property type="term" value="C:cytoplasm"/>
    <property type="evidence" value="ECO:0007669"/>
    <property type="project" value="UniProtKB-SubCell"/>
</dbReference>
<feature type="binding site" evidence="8">
    <location>
        <position position="26"/>
    </location>
    <ligand>
        <name>phosphoenolpyruvate</name>
        <dbReference type="ChEBI" id="CHEBI:58702"/>
    </ligand>
</feature>
<evidence type="ECO:0000256" key="6">
    <source>
        <dbReference type="ARBA" id="ARBA00023141"/>
    </source>
</evidence>
<dbReference type="InterPro" id="IPR023193">
    <property type="entry name" value="EPSP_synthase_CS"/>
</dbReference>
<dbReference type="PROSITE" id="PS00885">
    <property type="entry name" value="EPSP_SYNTHASE_2"/>
    <property type="match status" value="1"/>
</dbReference>
<feature type="binding site" evidence="8">
    <location>
        <position position="174"/>
    </location>
    <ligand>
        <name>3-phosphoshikimate</name>
        <dbReference type="ChEBI" id="CHEBI:145989"/>
    </ligand>
</feature>
<feature type="active site" description="Proton acceptor" evidence="8">
    <location>
        <position position="325"/>
    </location>
</feature>
<dbReference type="FunCoup" id="Q0EYT4">
    <property type="interactions" value="500"/>
</dbReference>
<dbReference type="GO" id="GO:0003866">
    <property type="term" value="F:3-phosphoshikimate 1-carboxyvinyltransferase activity"/>
    <property type="evidence" value="ECO:0007669"/>
    <property type="project" value="UniProtKB-UniRule"/>
</dbReference>
<keyword evidence="4 8" id="KW-0028">Amino-acid biosynthesis</keyword>
<feature type="domain" description="Enolpyruvate transferase" evidence="9">
    <location>
        <begin position="14"/>
        <end position="432"/>
    </location>
</feature>
<evidence type="ECO:0000256" key="3">
    <source>
        <dbReference type="ARBA" id="ARBA00022490"/>
    </source>
</evidence>
<keyword evidence="3 8" id="KW-0963">Cytoplasm</keyword>
<dbReference type="PANTHER" id="PTHR21090">
    <property type="entry name" value="AROM/DEHYDROQUINATE SYNTHASE"/>
    <property type="match status" value="1"/>
</dbReference>
<feature type="binding site" evidence="8">
    <location>
        <position position="129"/>
    </location>
    <ligand>
        <name>phosphoenolpyruvate</name>
        <dbReference type="ChEBI" id="CHEBI:58702"/>
    </ligand>
</feature>
<dbReference type="UniPathway" id="UPA00053">
    <property type="reaction ID" value="UER00089"/>
</dbReference>
<keyword evidence="5 8" id="KW-0808">Transferase</keyword>
<dbReference type="HOGENOM" id="CLU_024321_0_1_0"/>
<feature type="binding site" evidence="8">
    <location>
        <position position="27"/>
    </location>
    <ligand>
        <name>3-phosphoshikimate</name>
        <dbReference type="ChEBI" id="CHEBI:145989"/>
    </ligand>
</feature>
<evidence type="ECO:0000256" key="7">
    <source>
        <dbReference type="ARBA" id="ARBA00044633"/>
    </source>
</evidence>
<dbReference type="SUPFAM" id="SSF55205">
    <property type="entry name" value="EPT/RTPC-like"/>
    <property type="match status" value="1"/>
</dbReference>
<dbReference type="PIRSF" id="PIRSF000505">
    <property type="entry name" value="EPSPS"/>
    <property type="match status" value="1"/>
</dbReference>
<dbReference type="CDD" id="cd01556">
    <property type="entry name" value="EPSP_synthase"/>
    <property type="match status" value="1"/>
</dbReference>
<dbReference type="Pfam" id="PF00275">
    <property type="entry name" value="EPSP_synthase"/>
    <property type="match status" value="1"/>
</dbReference>
<dbReference type="NCBIfam" id="TIGR01356">
    <property type="entry name" value="aroA"/>
    <property type="match status" value="1"/>
</dbReference>
<comment type="function">
    <text evidence="8">Catalyzes the transfer of the enolpyruvyl moiety of phosphoenolpyruvate (PEP) to the 5-hydroxyl of shikimate-3-phosphate (S3P) to produce enolpyruvyl shikimate-3-phosphate and inorganic phosphate.</text>
</comment>
<feature type="binding site" evidence="8">
    <location>
        <position position="31"/>
    </location>
    <ligand>
        <name>3-phosphoshikimate</name>
        <dbReference type="ChEBI" id="CHEBI:145989"/>
    </ligand>
</feature>
<dbReference type="InterPro" id="IPR006264">
    <property type="entry name" value="EPSP_synthase"/>
</dbReference>
<sequence length="449" mass="47015">MSTGGTLIAGPAAGPLKGELTVPGDKSMSHRSVMLAALADGVTEIHGFLPGEDNIATARMFIDMGVRIEWLNDEKTSLRVHGVGLHGLKQPQGMLDAGNAGTCVRLMAGILAGQHFSSTVTGDASLCKRPMKRVVDPVRRMGAKVEGGDDGNLLPITISGGKLKAIDHVSEVASAQVKSCVLLAGLYADGVTSVSEPKPTRDHTERMLPLFGQPVTVAADGTISLDPKDRLTAPVGVVDIPADPSSACFFAVAASLVEGSDVTLKSIGINPRRDGWRRVMNGMGAALSLENEQRVGEEPVADVRIRSGGLHGMHVVPNDVPDAIDEFPVLFAAATLADGEFVLTDAEELRVKESDRIAAMATALRSAGADIDEQPDGAVIRGITNLRGDVDVDAHGDHRIAMAMAVAAQRADGEVRIHNAAAIATSFPNFVQLAQSVGMNVRWADEGEA</sequence>
<feature type="binding site" evidence="8">
    <location>
        <position position="101"/>
    </location>
    <ligand>
        <name>phosphoenolpyruvate</name>
        <dbReference type="ChEBI" id="CHEBI:58702"/>
    </ligand>
</feature>
<dbReference type="EC" id="2.5.1.19" evidence="8"/>
<dbReference type="GO" id="GO:0009423">
    <property type="term" value="P:chorismate biosynthetic process"/>
    <property type="evidence" value="ECO:0007669"/>
    <property type="project" value="UniProtKB-UniRule"/>
</dbReference>
<feature type="binding site" evidence="8">
    <location>
        <position position="325"/>
    </location>
    <ligand>
        <name>3-phosphoshikimate</name>
        <dbReference type="ChEBI" id="CHEBI:145989"/>
    </ligand>
</feature>
<comment type="pathway">
    <text evidence="1 8">Metabolic intermediate biosynthesis; chorismate biosynthesis; chorismate from D-erythrose 4-phosphate and phosphoenolpyruvate: step 6/7.</text>
</comment>
<dbReference type="InterPro" id="IPR013792">
    <property type="entry name" value="RNA3'P_cycl/enolpyr_Trfase_a/b"/>
</dbReference>
<evidence type="ECO:0000256" key="8">
    <source>
        <dbReference type="HAMAP-Rule" id="MF_00210"/>
    </source>
</evidence>
<organism evidence="10 11">
    <name type="scientific">Mariprofundus ferrooxydans PV-1</name>
    <dbReference type="NCBI Taxonomy" id="314345"/>
    <lineage>
        <taxon>Bacteria</taxon>
        <taxon>Pseudomonadati</taxon>
        <taxon>Pseudomonadota</taxon>
        <taxon>Candidatius Mariprofundia</taxon>
        <taxon>Mariprofundales</taxon>
        <taxon>Mariprofundaceae</taxon>
        <taxon>Mariprofundus</taxon>
    </lineage>
</organism>
<dbReference type="InterPro" id="IPR036968">
    <property type="entry name" value="Enolpyruvate_Tfrase_sf"/>
</dbReference>